<feature type="region of interest" description="Disordered" evidence="1">
    <location>
        <begin position="237"/>
        <end position="324"/>
    </location>
</feature>
<dbReference type="InterPro" id="IPR000095">
    <property type="entry name" value="CRIB_dom"/>
</dbReference>
<comment type="caution">
    <text evidence="3">The sequence shown here is derived from an EMBL/GenBank/DDBJ whole genome shotgun (WGS) entry which is preliminary data.</text>
</comment>
<evidence type="ECO:0000313" key="3">
    <source>
        <dbReference type="EMBL" id="ODM23534.1"/>
    </source>
</evidence>
<feature type="region of interest" description="Disordered" evidence="1">
    <location>
        <begin position="454"/>
        <end position="494"/>
    </location>
</feature>
<name>A0A1E3BRC3_ASPCR</name>
<dbReference type="AlphaFoldDB" id="A0A1E3BRC3"/>
<dbReference type="PROSITE" id="PS50108">
    <property type="entry name" value="CRIB"/>
    <property type="match status" value="1"/>
</dbReference>
<reference evidence="3 4" key="1">
    <citation type="journal article" date="2016" name="BMC Genomics">
        <title>Comparative genomic and transcriptomic analyses of the Fuzhuan brick tea-fermentation fungus Aspergillus cristatus.</title>
        <authorList>
            <person name="Ge Y."/>
            <person name="Wang Y."/>
            <person name="Liu Y."/>
            <person name="Tan Y."/>
            <person name="Ren X."/>
            <person name="Zhang X."/>
            <person name="Hyde K.D."/>
            <person name="Liu Y."/>
            <person name="Liu Z."/>
        </authorList>
    </citation>
    <scope>NUCLEOTIDE SEQUENCE [LARGE SCALE GENOMIC DNA]</scope>
    <source>
        <strain evidence="3 4">GZAAS20.1005</strain>
    </source>
</reference>
<sequence length="791" mass="87016">MHSAHPSISFPPREDTHTHTHHHDSEPPIHARSRSSAQVFPNSPKRRSVFSGRSRSNTTTTSSTTSSSSRRSPASSMTSTDQAPSFPSHESSYPAGQFPPLRTERQDSITKSLFSRGSRILRRQGSKFNISATLDEVDEGEREKPRFDVTDLFGRHRSRQSDARSDDNLKRLISDPFDFHHLTHTSPSHVQALQRARENELVTEFSAIRASQKPINSLKGIRAEDLQFRNFSSEDLAPGVATSGDDEHAFAAPTNPPASPPASPGAASSVSPKAKPAQRESRVYENFSRPVSRYPRQGSTSSITSPPRRPSRQSSASPDLIEPETRAIDNVLGMNATQQDYHELVYPRKESLSQMNLAGLFESDDESRPRAGSVGTDARISSTNLALDLEDVPEEEEAATHWHESPEQAEKSDSRRLSPAPADMGPSSSNLSVPKSHPSICVAEELSRKFSEALASPTLPQHRLYQQQQQQQQQPEQKAQRKSQQARGSVSKRESVIDINIDSWDADIDYCYEHAAESTSDFDWTRRSFDEPQHPVIEEDPNEEEEQSSKPQSTHLSTSSLPCPDLDPSPSRSVPSTQFAVTPSTTTYEGDYFQQVPASFFPPTEGKNMTQDTLYDEFNADAASDRHFSFCSQGVIKAPMDHQVSPRSSFSPISNCNSQESLILSRAASIVRKHRSSVSTTSVPELIPSLASSRENMPAESPSVPSLPDAYHRQTKSLETNQALFGSTASLDSADISPGTVSHDRAKSTSDLVETALPKGDVVPSLPQTGTVKNAGRKKSRTSSYSLFPTS</sequence>
<proteinExistence type="predicted"/>
<evidence type="ECO:0000256" key="1">
    <source>
        <dbReference type="SAM" id="MobiDB-lite"/>
    </source>
</evidence>
<dbReference type="STRING" id="573508.A0A1E3BRC3"/>
<feature type="compositionally biased region" description="Basic and acidic residues" evidence="1">
    <location>
        <begin position="12"/>
        <end position="29"/>
    </location>
</feature>
<accession>A0A1E3BRC3</accession>
<feature type="region of interest" description="Disordered" evidence="1">
    <location>
        <begin position="534"/>
        <end position="579"/>
    </location>
</feature>
<organism evidence="3 4">
    <name type="scientific">Aspergillus cristatus</name>
    <name type="common">Chinese Fuzhuan brick tea-fermentation fungus</name>
    <name type="synonym">Eurotium cristatum</name>
    <dbReference type="NCBI Taxonomy" id="573508"/>
    <lineage>
        <taxon>Eukaryota</taxon>
        <taxon>Fungi</taxon>
        <taxon>Dikarya</taxon>
        <taxon>Ascomycota</taxon>
        <taxon>Pezizomycotina</taxon>
        <taxon>Eurotiomycetes</taxon>
        <taxon>Eurotiomycetidae</taxon>
        <taxon>Eurotiales</taxon>
        <taxon>Aspergillaceae</taxon>
        <taxon>Aspergillus</taxon>
        <taxon>Aspergillus subgen. Aspergillus</taxon>
    </lineage>
</organism>
<feature type="region of interest" description="Disordered" evidence="1">
    <location>
        <begin position="729"/>
        <end position="791"/>
    </location>
</feature>
<dbReference type="EMBL" id="JXNT01000001">
    <property type="protein sequence ID" value="ODM23534.1"/>
    <property type="molecule type" value="Genomic_DNA"/>
</dbReference>
<feature type="compositionally biased region" description="Basic and acidic residues" evidence="1">
    <location>
        <begin position="398"/>
        <end position="416"/>
    </location>
</feature>
<feature type="compositionally biased region" description="Pro residues" evidence="1">
    <location>
        <begin position="254"/>
        <end position="263"/>
    </location>
</feature>
<gene>
    <name evidence="3" type="ORF">SI65_01123</name>
</gene>
<feature type="compositionally biased region" description="Low complexity" evidence="1">
    <location>
        <begin position="51"/>
        <end position="80"/>
    </location>
</feature>
<evidence type="ECO:0000313" key="4">
    <source>
        <dbReference type="Proteomes" id="UP000094569"/>
    </source>
</evidence>
<dbReference type="VEuPathDB" id="FungiDB:SI65_01123"/>
<feature type="region of interest" description="Disordered" evidence="1">
    <location>
        <begin position="360"/>
        <end position="436"/>
    </location>
</feature>
<feature type="compositionally biased region" description="Low complexity" evidence="1">
    <location>
        <begin position="556"/>
        <end position="573"/>
    </location>
</feature>
<protein>
    <recommendedName>
        <fullName evidence="2">CRIB domain-containing protein</fullName>
    </recommendedName>
</protein>
<feature type="compositionally biased region" description="Low complexity" evidence="1">
    <location>
        <begin position="466"/>
        <end position="485"/>
    </location>
</feature>
<keyword evidence="4" id="KW-1185">Reference proteome</keyword>
<dbReference type="OrthoDB" id="24581at2759"/>
<feature type="compositionally biased region" description="Polar residues" evidence="1">
    <location>
        <begin position="81"/>
        <end position="91"/>
    </location>
</feature>
<feature type="compositionally biased region" description="Acidic residues" evidence="1">
    <location>
        <begin position="388"/>
        <end position="397"/>
    </location>
</feature>
<feature type="domain" description="CRIB" evidence="2">
    <location>
        <begin position="173"/>
        <end position="186"/>
    </location>
</feature>
<dbReference type="Proteomes" id="UP000094569">
    <property type="component" value="Unassembled WGS sequence"/>
</dbReference>
<feature type="compositionally biased region" description="Polar residues" evidence="1">
    <location>
        <begin position="782"/>
        <end position="791"/>
    </location>
</feature>
<feature type="compositionally biased region" description="Low complexity" evidence="1">
    <location>
        <begin position="264"/>
        <end position="275"/>
    </location>
</feature>
<evidence type="ECO:0000259" key="2">
    <source>
        <dbReference type="PROSITE" id="PS50108"/>
    </source>
</evidence>
<feature type="region of interest" description="Disordered" evidence="1">
    <location>
        <begin position="1"/>
        <end position="106"/>
    </location>
</feature>
<feature type="compositionally biased region" description="Low complexity" evidence="1">
    <location>
        <begin position="299"/>
        <end position="318"/>
    </location>
</feature>